<keyword evidence="1" id="KW-0732">Signal</keyword>
<evidence type="ECO:0000256" key="1">
    <source>
        <dbReference type="SAM" id="SignalP"/>
    </source>
</evidence>
<dbReference type="Proteomes" id="UP000196531">
    <property type="component" value="Unassembled WGS sequence"/>
</dbReference>
<protein>
    <submittedName>
        <fullName evidence="2">Uncharacterized protein</fullName>
    </submittedName>
</protein>
<feature type="signal peptide" evidence="1">
    <location>
        <begin position="1"/>
        <end position="27"/>
    </location>
</feature>
<gene>
    <name evidence="2" type="ORF">A9Q84_01670</name>
</gene>
<dbReference type="AlphaFoldDB" id="A0A1Y5FCL2"/>
<organism evidence="2 3">
    <name type="scientific">Halobacteriovorax marinus</name>
    <dbReference type="NCBI Taxonomy" id="97084"/>
    <lineage>
        <taxon>Bacteria</taxon>
        <taxon>Pseudomonadati</taxon>
        <taxon>Bdellovibrionota</taxon>
        <taxon>Bacteriovoracia</taxon>
        <taxon>Bacteriovoracales</taxon>
        <taxon>Halobacteriovoraceae</taxon>
        <taxon>Halobacteriovorax</taxon>
    </lineage>
</organism>
<accession>A0A1Y5FCL2</accession>
<proteinExistence type="predicted"/>
<name>A0A1Y5FCL2_9BACT</name>
<feature type="chain" id="PRO_5012192991" evidence="1">
    <location>
        <begin position="28"/>
        <end position="619"/>
    </location>
</feature>
<dbReference type="EMBL" id="MAAO01000002">
    <property type="protein sequence ID" value="OUR99760.1"/>
    <property type="molecule type" value="Genomic_DNA"/>
</dbReference>
<reference evidence="3" key="1">
    <citation type="journal article" date="2017" name="Proc. Natl. Acad. Sci. U.S.A.">
        <title>Simulation of Deepwater Horizon oil plume reveals substrate specialization within a complex community of hydrocarbon-degraders.</title>
        <authorList>
            <person name="Hu P."/>
            <person name="Dubinsky E.A."/>
            <person name="Probst A.J."/>
            <person name="Wang J."/>
            <person name="Sieber C.M.K."/>
            <person name="Tom L.M."/>
            <person name="Gardinali P."/>
            <person name="Banfield J.F."/>
            <person name="Atlas R.M."/>
            <person name="Andersen G.L."/>
        </authorList>
    </citation>
    <scope>NUCLEOTIDE SEQUENCE [LARGE SCALE GENOMIC DNA]</scope>
</reference>
<evidence type="ECO:0000313" key="2">
    <source>
        <dbReference type="EMBL" id="OUR99760.1"/>
    </source>
</evidence>
<sequence>MRNRTIVKTTFLSFCLVLILIPLNSFAQSSNLTLEEEKELLLRIDQRAEKRWAPLISNQENPIWIEEQTKLGMYGTIYQKGWLNPKVSRQIVPDMNDGFLVVDTIAMGDEIITQLATLTSNLLLSFYFPYVQGSPIREKRFTNIRHFKTYKEALLAENFNLAKIPFEREDFDSLTNGEVISTLTSSGIMTRLSVGLFDLLGIDVPALIELGPKVKLLLKHTLKVSIAKEEDNFAIISIEKIDENLKGIGIGLGVYVEDLISLPVSIGIDGHDGYSPLVINFKKVKKKTKSLVYKIDLNDPEGLFAYQSFLKKDFTVLQDLSEEEDSPVKLDIIKEGDISITESNFAINLLIFRTGERNIFVDAKFNTTLGNGNKFSYEEVTLKRVSDHSGFSGDEKEVLTFSTIVPLDGDNPDFFTDASRASFVLDTLYFYEDSKAKGKELNAISKTISLLGIPAGIPVLFDAKKKYGKVQIEAKIRFSTAAISSVLNVSDHELWISLASSFGLSDPFSWESEEVRSQYKKTYYVPNFLRSHSTHNSRRKRLNKKQKANLVKLKLLESAHKLFKRFAQLRRKDKLINKAKSLLTILNNKTYGKQFHKTMVDIVGLDQIMGRGYIRGINF</sequence>
<evidence type="ECO:0000313" key="3">
    <source>
        <dbReference type="Proteomes" id="UP000196531"/>
    </source>
</evidence>
<comment type="caution">
    <text evidence="2">The sequence shown here is derived from an EMBL/GenBank/DDBJ whole genome shotgun (WGS) entry which is preliminary data.</text>
</comment>